<dbReference type="Proteomes" id="UP000823613">
    <property type="component" value="Unassembled WGS sequence"/>
</dbReference>
<sequence length="319" mass="37075">MNKIKAFLSKYKKQIKQLIIILIVCIILSLLAFLILYLTNVITFNDGFKFNETLFKNLTNNWYGYLIFYVLQVVLTIVLCFAPGGTTTFIALAVVLFGTSYKTFLLLYAGVITSSLLMDLLGRFGGAPLIKKMFGEEDYSKAEKILKEKGVVYLPCMYLFPLFPDDLLCCIAGISKINFWYHLLIICLCRGIGVATIVFGLELIPYQNFTSIYEFIECILIILIGIYYILKIARYLDKKLSKYLKNKENHIKEVNKKDYFSIYKGENKSIYIGSSIVLSTFYIFYILLIVHFNLTLKFIIPWNYIVFIFVFFTLFYFTY</sequence>
<accession>A0A9D9DHT2</accession>
<dbReference type="Pfam" id="PF09335">
    <property type="entry name" value="VTT_dom"/>
    <property type="match status" value="1"/>
</dbReference>
<dbReference type="GO" id="GO:0005886">
    <property type="term" value="C:plasma membrane"/>
    <property type="evidence" value="ECO:0007669"/>
    <property type="project" value="UniProtKB-SubCell"/>
</dbReference>
<name>A0A9D9DHT2_9BACL</name>
<evidence type="ECO:0000256" key="1">
    <source>
        <dbReference type="ARBA" id="ARBA00004651"/>
    </source>
</evidence>
<organism evidence="8 9">
    <name type="scientific">Candidatus Onthovivens merdipullorum</name>
    <dbReference type="NCBI Taxonomy" id="2840889"/>
    <lineage>
        <taxon>Bacteria</taxon>
        <taxon>Bacillati</taxon>
        <taxon>Bacillota</taxon>
        <taxon>Bacilli</taxon>
        <taxon>Bacillales</taxon>
        <taxon>Candidatus Onthovivens</taxon>
    </lineage>
</organism>
<feature type="transmembrane region" description="Helical" evidence="6">
    <location>
        <begin position="62"/>
        <end position="82"/>
    </location>
</feature>
<dbReference type="AlphaFoldDB" id="A0A9D9DHT2"/>
<feature type="transmembrane region" description="Helical" evidence="6">
    <location>
        <begin position="152"/>
        <end position="172"/>
    </location>
</feature>
<protein>
    <recommendedName>
        <fullName evidence="6">TVP38/TMEM64 family membrane protein</fullName>
    </recommendedName>
</protein>
<feature type="non-terminal residue" evidence="8">
    <location>
        <position position="319"/>
    </location>
</feature>
<comment type="subcellular location">
    <subcellularLocation>
        <location evidence="1 6">Cell membrane</location>
        <topology evidence="1 6">Multi-pass membrane protein</topology>
    </subcellularLocation>
</comment>
<keyword evidence="4 6" id="KW-1133">Transmembrane helix</keyword>
<comment type="similarity">
    <text evidence="6">Belongs to the TVP38/TMEM64 family.</text>
</comment>
<keyword evidence="5 6" id="KW-0472">Membrane</keyword>
<feature type="transmembrane region" description="Helical" evidence="6">
    <location>
        <begin position="20"/>
        <end position="42"/>
    </location>
</feature>
<evidence type="ECO:0000256" key="5">
    <source>
        <dbReference type="ARBA" id="ARBA00023136"/>
    </source>
</evidence>
<dbReference type="EMBL" id="JADIMY010000056">
    <property type="protein sequence ID" value="MBO8427436.1"/>
    <property type="molecule type" value="Genomic_DNA"/>
</dbReference>
<reference evidence="8" key="1">
    <citation type="submission" date="2020-10" db="EMBL/GenBank/DDBJ databases">
        <authorList>
            <person name="Gilroy R."/>
        </authorList>
    </citation>
    <scope>NUCLEOTIDE SEQUENCE</scope>
    <source>
        <strain evidence="8">11159</strain>
    </source>
</reference>
<dbReference type="PANTHER" id="PTHR12677">
    <property type="entry name" value="GOLGI APPARATUS MEMBRANE PROTEIN TVP38-RELATED"/>
    <property type="match status" value="1"/>
</dbReference>
<evidence type="ECO:0000256" key="3">
    <source>
        <dbReference type="ARBA" id="ARBA00022692"/>
    </source>
</evidence>
<gene>
    <name evidence="8" type="ORF">IAC58_02610</name>
</gene>
<reference evidence="8" key="2">
    <citation type="journal article" date="2021" name="PeerJ">
        <title>Extensive microbial diversity within the chicken gut microbiome revealed by metagenomics and culture.</title>
        <authorList>
            <person name="Gilroy R."/>
            <person name="Ravi A."/>
            <person name="Getino M."/>
            <person name="Pursley I."/>
            <person name="Horton D.L."/>
            <person name="Alikhan N.F."/>
            <person name="Baker D."/>
            <person name="Gharbi K."/>
            <person name="Hall N."/>
            <person name="Watson M."/>
            <person name="Adriaenssens E.M."/>
            <person name="Foster-Nyarko E."/>
            <person name="Jarju S."/>
            <person name="Secka A."/>
            <person name="Antonio M."/>
            <person name="Oren A."/>
            <person name="Chaudhuri R.R."/>
            <person name="La Ragione R."/>
            <person name="Hildebrand F."/>
            <person name="Pallen M.J."/>
        </authorList>
    </citation>
    <scope>NUCLEOTIDE SEQUENCE</scope>
    <source>
        <strain evidence="8">11159</strain>
    </source>
</reference>
<feature type="domain" description="VTT" evidence="7">
    <location>
        <begin position="87"/>
        <end position="199"/>
    </location>
</feature>
<feature type="transmembrane region" description="Helical" evidence="6">
    <location>
        <begin position="212"/>
        <end position="230"/>
    </location>
</feature>
<evidence type="ECO:0000256" key="6">
    <source>
        <dbReference type="RuleBase" id="RU366058"/>
    </source>
</evidence>
<feature type="transmembrane region" description="Helical" evidence="6">
    <location>
        <begin position="89"/>
        <end position="111"/>
    </location>
</feature>
<feature type="transmembrane region" description="Helical" evidence="6">
    <location>
        <begin position="298"/>
        <end position="317"/>
    </location>
</feature>
<evidence type="ECO:0000313" key="9">
    <source>
        <dbReference type="Proteomes" id="UP000823613"/>
    </source>
</evidence>
<feature type="transmembrane region" description="Helical" evidence="6">
    <location>
        <begin position="179"/>
        <end position="200"/>
    </location>
</feature>
<comment type="caution">
    <text evidence="8">The sequence shown here is derived from an EMBL/GenBank/DDBJ whole genome shotgun (WGS) entry which is preliminary data.</text>
</comment>
<evidence type="ECO:0000256" key="2">
    <source>
        <dbReference type="ARBA" id="ARBA00022475"/>
    </source>
</evidence>
<feature type="transmembrane region" description="Helical" evidence="6">
    <location>
        <begin position="270"/>
        <end position="292"/>
    </location>
</feature>
<comment type="caution">
    <text evidence="6">Lacks conserved residue(s) required for the propagation of feature annotation.</text>
</comment>
<evidence type="ECO:0000256" key="4">
    <source>
        <dbReference type="ARBA" id="ARBA00022989"/>
    </source>
</evidence>
<dbReference type="InterPro" id="IPR015414">
    <property type="entry name" value="TMEM64"/>
</dbReference>
<keyword evidence="3 6" id="KW-0812">Transmembrane</keyword>
<keyword evidence="2 6" id="KW-1003">Cell membrane</keyword>
<dbReference type="InterPro" id="IPR032816">
    <property type="entry name" value="VTT_dom"/>
</dbReference>
<proteinExistence type="inferred from homology"/>
<evidence type="ECO:0000259" key="7">
    <source>
        <dbReference type="Pfam" id="PF09335"/>
    </source>
</evidence>
<evidence type="ECO:0000313" key="8">
    <source>
        <dbReference type="EMBL" id="MBO8427436.1"/>
    </source>
</evidence>
<dbReference type="PANTHER" id="PTHR12677:SF59">
    <property type="entry name" value="GOLGI APPARATUS MEMBRANE PROTEIN TVP38-RELATED"/>
    <property type="match status" value="1"/>
</dbReference>